<keyword evidence="8" id="KW-1185">Reference proteome</keyword>
<feature type="region of interest" description="Disordered" evidence="6">
    <location>
        <begin position="914"/>
        <end position="935"/>
    </location>
</feature>
<dbReference type="Gene3D" id="3.30.70.330">
    <property type="match status" value="1"/>
</dbReference>
<dbReference type="Pfam" id="PF00076">
    <property type="entry name" value="RRM_1"/>
    <property type="match status" value="1"/>
</dbReference>
<feature type="compositionally biased region" description="Polar residues" evidence="6">
    <location>
        <begin position="416"/>
        <end position="427"/>
    </location>
</feature>
<dbReference type="SMART" id="SM00487">
    <property type="entry name" value="DEXDc"/>
    <property type="match status" value="1"/>
</dbReference>
<dbReference type="Pfam" id="PF00271">
    <property type="entry name" value="Helicase_C"/>
    <property type="match status" value="1"/>
</dbReference>
<keyword evidence="4" id="KW-0067">ATP-binding</keyword>
<feature type="compositionally biased region" description="Low complexity" evidence="6">
    <location>
        <begin position="658"/>
        <end position="676"/>
    </location>
</feature>
<accession>A0A7D9IV51</accession>
<dbReference type="InterPro" id="IPR035979">
    <property type="entry name" value="RBD_domain_sf"/>
</dbReference>
<feature type="region of interest" description="Disordered" evidence="6">
    <location>
        <begin position="169"/>
        <end position="194"/>
    </location>
</feature>
<evidence type="ECO:0000256" key="2">
    <source>
        <dbReference type="ARBA" id="ARBA00022801"/>
    </source>
</evidence>
<dbReference type="CDD" id="cd17917">
    <property type="entry name" value="DEXHc_RHA-like"/>
    <property type="match status" value="1"/>
</dbReference>
<gene>
    <name evidence="7" type="ORF">PACLA_8A045396</name>
</gene>
<feature type="compositionally biased region" description="Basic and acidic residues" evidence="6">
    <location>
        <begin position="920"/>
        <end position="935"/>
    </location>
</feature>
<dbReference type="PROSITE" id="PS50102">
    <property type="entry name" value="RRM"/>
    <property type="match status" value="1"/>
</dbReference>
<feature type="region of interest" description="Disordered" evidence="6">
    <location>
        <begin position="399"/>
        <end position="473"/>
    </location>
</feature>
<feature type="region of interest" description="Disordered" evidence="6">
    <location>
        <begin position="270"/>
        <end position="294"/>
    </location>
</feature>
<dbReference type="PANTHER" id="PTHR18934">
    <property type="entry name" value="ATP-DEPENDENT RNA HELICASE"/>
    <property type="match status" value="1"/>
</dbReference>
<dbReference type="PROSITE" id="PS00690">
    <property type="entry name" value="DEAH_ATP_HELICASE"/>
    <property type="match status" value="1"/>
</dbReference>
<dbReference type="OrthoDB" id="6144055at2759"/>
<evidence type="ECO:0000313" key="8">
    <source>
        <dbReference type="Proteomes" id="UP001152795"/>
    </source>
</evidence>
<dbReference type="GO" id="GO:0016787">
    <property type="term" value="F:hydrolase activity"/>
    <property type="evidence" value="ECO:0007669"/>
    <property type="project" value="UniProtKB-KW"/>
</dbReference>
<dbReference type="SMART" id="SM00360">
    <property type="entry name" value="RRM"/>
    <property type="match status" value="2"/>
</dbReference>
<dbReference type="InterPro" id="IPR012677">
    <property type="entry name" value="Nucleotide-bd_a/b_plait_sf"/>
</dbReference>
<sequence length="1771" mass="201226">MGTKGSKPAFIPEPQETINERQYQRSVHQHDVEVQAERNHRLLRQHTEHRQDFQYGKDSEFCFLLKVSDPSAYPAEKLHKWITNTELLRSLGVSILGVRYLDRGSTPVALVYCEDFDATEFVWDCLNNIKLPSGIQVGRTCMPEPSQNETRAVAEKVNEKNYDVRKASVNSNDPVKTPVWSKHDQTSQRKENLAENKTSLTCTAPLRAVNTFSESSPSAPLKRCNSSSRNDTYTTTQDVYTDVKGHHLHKRRSPANEKIVDAVAVPKRCSSKHLGSTTDSSSNNDARSSFPVSDKNECYGINRNTAKEDSCQMQNLKKKEPIFEVDADTETCSSENLSRNDFTCDSLPKKNDPLNSVTGAVSCSENATVVGAETSKVWTSASPRSSDCKEQGLVQKEQKLTSDSYFLPGRDKGSLQPLSRKQTSSFEGNDIVMSSKRNNYAAQKLPQQRQSNLNCSASSKRKNSDGESRSTRVYVKHGRPVETVASPQFNSIEQTSAVSITSTKDKSCLDDNGATFLSPVEVEINANLLSDNLDISMKGKDESATFGVPKHTVYEKTLTVSRKEDMPSNVHCHEQESKEEIEKQKPSKKEQQSKQQAQDKQQQEQQQQKQRKREQQRQQQQRQREKQQQHQEQQQKKQQQQQHKQKQQQQQLQQQQQQQQEHQQQKHQQQQQPQKQQLREPQKQLSLQQQLLQVVMQQYQQQQQQKPINHVVQLRGFPLDTGEQEIRKFVKDQCEGVEILSLVKTEEKCFCLKLNSQDDCQKIYETLRGSSFKDAEIKPTWKRPPKEIDQDKLYVVVKNVHPNISKEDVKNYFVNCQGVVDINVTKEGKITYARVYFESVNSAGGAIEQMNGFRVRGKKLEVTAGVGISEELAWRKLERQLQEYLDHVQKQKKYLLTKNDENLKVLENSIPDLRPQRKHFSPEESDRREKTRKTYEGKKQELIEQRNEFEKKFQQLLESFNQYIEDHRSVNNKKGMEDFLKIHKNMTDREFKKFKASLPIYAKRTEILETVGGSQIVVLVGETGSGKSTQLAQYLAEETWSQDKKIVVTQPRKIAAISLAKRVSEEYGCKVGQEVGYHVGLDKKINKKTIIKFVTDRILLNEVLKGGETMQQYSCIVIDEAHERSIHTDLLVAMLKRQLTSFPHLKLIVTSATLNTEVFRRYFDNCPLVKVPGRTFPVESVYTRERPKDYDYVDGVYEKVMEVCESGEQGDILVFLTQQNEIEKTCDKLEKKVGRGSIILPLHGKLQSDEQQKVFDATPAGKRKIVVATNSAETSLTIDGIRIVIDSGMVKEPSFDPDRNMTTLDVKLVSQSSAKQRTGRAGRTGPGKCYCMYTEEDYNNMDSSTKPEILKMHLGMAVLQLLSLGVTDIEQFDFVESPPPSALKKALESLKLLGALNPDGTLNHLGEEMLQLPTEPQLSKALLEGLDRGCGDDVIIAAALMSSGHDVFYRGTVEKRNECAIQKQEFCQTSGDLLSAIDVYKEWFKVSSKTQVAWCKKNALNSKLLRSARETGKEIRDALSKIRPRLNLQVTAENIQESLSKSLLAGYFENIAWSFGHEKLGYMTVSSNQKAIIHPSSVLSSLGDQPEWVLYQQLKRTNQVFLLNLTPIRYDWLAEVAMHMLQYIDEETIARSRVVRHSIYPIGPELVKAVIGCKGSTIKQIETSVSEYSAIIDGHTAFCAVECNVDKGMVDVYTTEGCLNYARNQVNDVIRKKRRELEGYSEVFISNVGGLKTLVANDLTTRLVLQPGTSCKFDVFVEKEDVSEEVCIILH</sequence>
<dbReference type="GO" id="GO:0034458">
    <property type="term" value="F:3'-5' RNA helicase activity"/>
    <property type="evidence" value="ECO:0007669"/>
    <property type="project" value="TreeGrafter"/>
</dbReference>
<dbReference type="PROSITE" id="PS51194">
    <property type="entry name" value="HELICASE_CTER"/>
    <property type="match status" value="1"/>
</dbReference>
<comment type="similarity">
    <text evidence="5">Belongs to the DEAD box helicase family. DEAH subfamily. PRP16 sub-subfamily.</text>
</comment>
<dbReference type="Gene3D" id="3.40.50.300">
    <property type="entry name" value="P-loop containing nucleotide triphosphate hydrolases"/>
    <property type="match status" value="2"/>
</dbReference>
<evidence type="ECO:0000256" key="4">
    <source>
        <dbReference type="ARBA" id="ARBA00022840"/>
    </source>
</evidence>
<feature type="compositionally biased region" description="Polar residues" evidence="6">
    <location>
        <begin position="273"/>
        <end position="291"/>
    </location>
</feature>
<feature type="compositionally biased region" description="Basic and acidic residues" evidence="6">
    <location>
        <begin position="181"/>
        <end position="194"/>
    </location>
</feature>
<keyword evidence="3 7" id="KW-0347">Helicase</keyword>
<feature type="compositionally biased region" description="Polar residues" evidence="6">
    <location>
        <begin position="211"/>
        <end position="230"/>
    </location>
</feature>
<dbReference type="SUPFAM" id="SSF52540">
    <property type="entry name" value="P-loop containing nucleoside triphosphate hydrolases"/>
    <property type="match status" value="1"/>
</dbReference>
<dbReference type="Proteomes" id="UP001152795">
    <property type="component" value="Unassembled WGS sequence"/>
</dbReference>
<dbReference type="InterPro" id="IPR007502">
    <property type="entry name" value="Helicase-assoc_dom"/>
</dbReference>
<feature type="compositionally biased region" description="Polar residues" evidence="6">
    <location>
        <begin position="435"/>
        <end position="458"/>
    </location>
</feature>
<dbReference type="Pfam" id="PF07717">
    <property type="entry name" value="OB_NTP_bind"/>
    <property type="match status" value="1"/>
</dbReference>
<keyword evidence="2" id="KW-0378">Hydrolase</keyword>
<dbReference type="InterPro" id="IPR002464">
    <property type="entry name" value="DNA/RNA_helicase_DEAH_CS"/>
</dbReference>
<comment type="caution">
    <text evidence="7">The sequence shown here is derived from an EMBL/GenBank/DDBJ whole genome shotgun (WGS) entry which is preliminary data.</text>
</comment>
<dbReference type="InterPro" id="IPR001650">
    <property type="entry name" value="Helicase_C-like"/>
</dbReference>
<dbReference type="EMBL" id="CACRXK020009701">
    <property type="protein sequence ID" value="CAB4017777.1"/>
    <property type="molecule type" value="Genomic_DNA"/>
</dbReference>
<dbReference type="InterPro" id="IPR000504">
    <property type="entry name" value="RRM_dom"/>
</dbReference>
<dbReference type="InterPro" id="IPR014001">
    <property type="entry name" value="Helicase_ATP-bd"/>
</dbReference>
<feature type="compositionally biased region" description="Basic and acidic residues" evidence="6">
    <location>
        <begin position="561"/>
        <end position="592"/>
    </location>
</feature>
<evidence type="ECO:0000256" key="3">
    <source>
        <dbReference type="ARBA" id="ARBA00022806"/>
    </source>
</evidence>
<dbReference type="Gene3D" id="1.20.120.1080">
    <property type="match status" value="1"/>
</dbReference>
<evidence type="ECO:0000256" key="6">
    <source>
        <dbReference type="SAM" id="MobiDB-lite"/>
    </source>
</evidence>
<dbReference type="SMART" id="SM00847">
    <property type="entry name" value="HA2"/>
    <property type="match status" value="1"/>
</dbReference>
<feature type="region of interest" description="Disordered" evidence="6">
    <location>
        <begin position="658"/>
        <end position="682"/>
    </location>
</feature>
<dbReference type="SMART" id="SM00490">
    <property type="entry name" value="HELICc"/>
    <property type="match status" value="1"/>
</dbReference>
<protein>
    <submittedName>
        <fullName evidence="7">ATP-dependent RNA helicase DEAH12, chloroplastic-like</fullName>
    </submittedName>
</protein>
<dbReference type="Pfam" id="PF21010">
    <property type="entry name" value="HA2_C"/>
    <property type="match status" value="1"/>
</dbReference>
<dbReference type="InterPro" id="IPR027417">
    <property type="entry name" value="P-loop_NTPase"/>
</dbReference>
<dbReference type="InterPro" id="IPR011709">
    <property type="entry name" value="DEAD-box_helicase_OB_fold"/>
</dbReference>
<proteinExistence type="inferred from homology"/>
<feature type="compositionally biased region" description="Low complexity" evidence="6">
    <location>
        <begin position="593"/>
        <end position="608"/>
    </location>
</feature>
<evidence type="ECO:0000256" key="1">
    <source>
        <dbReference type="ARBA" id="ARBA00022741"/>
    </source>
</evidence>
<feature type="compositionally biased region" description="Low complexity" evidence="6">
    <location>
        <begin position="636"/>
        <end position="646"/>
    </location>
</feature>
<name>A0A7D9IV51_PARCT</name>
<dbReference type="GO" id="GO:0003723">
    <property type="term" value="F:RNA binding"/>
    <property type="evidence" value="ECO:0007669"/>
    <property type="project" value="UniProtKB-UniRule"/>
</dbReference>
<dbReference type="CDD" id="cd18791">
    <property type="entry name" value="SF2_C_RHA"/>
    <property type="match status" value="1"/>
</dbReference>
<dbReference type="PANTHER" id="PTHR18934:SF91">
    <property type="entry name" value="PRE-MRNA-SPLICING FACTOR ATP-DEPENDENT RNA HELICASE PRP16"/>
    <property type="match status" value="1"/>
</dbReference>
<evidence type="ECO:0000256" key="5">
    <source>
        <dbReference type="ARBA" id="ARBA00038040"/>
    </source>
</evidence>
<evidence type="ECO:0000313" key="7">
    <source>
        <dbReference type="EMBL" id="CAB4017777.1"/>
    </source>
</evidence>
<dbReference type="PROSITE" id="PS51192">
    <property type="entry name" value="HELICASE_ATP_BIND_1"/>
    <property type="match status" value="1"/>
</dbReference>
<organism evidence="7 8">
    <name type="scientific">Paramuricea clavata</name>
    <name type="common">Red gorgonian</name>
    <name type="synonym">Violescent sea-whip</name>
    <dbReference type="NCBI Taxonomy" id="317549"/>
    <lineage>
        <taxon>Eukaryota</taxon>
        <taxon>Metazoa</taxon>
        <taxon>Cnidaria</taxon>
        <taxon>Anthozoa</taxon>
        <taxon>Octocorallia</taxon>
        <taxon>Malacalcyonacea</taxon>
        <taxon>Plexauridae</taxon>
        <taxon>Paramuricea</taxon>
    </lineage>
</organism>
<reference evidence="7" key="1">
    <citation type="submission" date="2020-04" db="EMBL/GenBank/DDBJ databases">
        <authorList>
            <person name="Alioto T."/>
            <person name="Alioto T."/>
            <person name="Gomez Garrido J."/>
        </authorList>
    </citation>
    <scope>NUCLEOTIDE SEQUENCE</scope>
    <source>
        <strain evidence="7">A484AB</strain>
    </source>
</reference>
<dbReference type="GO" id="GO:0005524">
    <property type="term" value="F:ATP binding"/>
    <property type="evidence" value="ECO:0007669"/>
    <property type="project" value="UniProtKB-KW"/>
</dbReference>
<feature type="region of interest" description="Disordered" evidence="6">
    <location>
        <begin position="561"/>
        <end position="646"/>
    </location>
</feature>
<feature type="compositionally biased region" description="Basic and acidic residues" evidence="6">
    <location>
        <begin position="622"/>
        <end position="635"/>
    </location>
</feature>
<keyword evidence="1" id="KW-0547">Nucleotide-binding</keyword>
<dbReference type="CDD" id="cd00590">
    <property type="entry name" value="RRM_SF"/>
    <property type="match status" value="1"/>
</dbReference>
<dbReference type="SUPFAM" id="SSF54928">
    <property type="entry name" value="RNA-binding domain, RBD"/>
    <property type="match status" value="1"/>
</dbReference>
<feature type="region of interest" description="Disordered" evidence="6">
    <location>
        <begin position="211"/>
        <end position="232"/>
    </location>
</feature>